<dbReference type="PANTHER" id="PTHR11005">
    <property type="entry name" value="LYSOSOMAL ACID LIPASE-RELATED"/>
    <property type="match status" value="1"/>
</dbReference>
<protein>
    <recommendedName>
        <fullName evidence="3">AB hydrolase-1 domain-containing protein</fullName>
    </recommendedName>
</protein>
<dbReference type="GO" id="GO:0016042">
    <property type="term" value="P:lipid catabolic process"/>
    <property type="evidence" value="ECO:0007669"/>
    <property type="project" value="UniProtKB-KW"/>
</dbReference>
<accession>A0A2P6MZR3</accession>
<evidence type="ECO:0000256" key="1">
    <source>
        <dbReference type="ARBA" id="ARBA00022963"/>
    </source>
</evidence>
<sequence>MSVCIATAPDPDTFVRTEEFIRREIRVNRLGNGLSDAKESPNTSVGNSMSIQRIPKKGALPVILQHGLLDTTASWVINSRKTSLGFILADAGYDVWLVNGRGNSYSGEPNGWDWTFDDQALDLSYIISHVNTVTNTTPIVVAHSQGATTSLLALSSNAPPSIRGLIALGPVTYLHHQTSPLFSIMAKLRIDVTLSILPSFAFGPTQILLNSALGTLCKVTPSVCDVTLSGLFGKTENLNDSRMGVYTAHWPDVTSSHNMAHWIRNARSGDFSYYGGESVDISRIHTKVAVFVGTRDSLGDPRDAARLVQTVKGATVTTVEGYAHMDFVWAENAAELVYPQVLEKLEEFSI</sequence>
<dbReference type="STRING" id="1890364.A0A2P6MZR3"/>
<dbReference type="EMBL" id="MDYQ01000275">
    <property type="protein sequence ID" value="PRP77187.1"/>
    <property type="molecule type" value="Genomic_DNA"/>
</dbReference>
<feature type="domain" description="AB hydrolase-1" evidence="3">
    <location>
        <begin position="61"/>
        <end position="329"/>
    </location>
</feature>
<dbReference type="SUPFAM" id="SSF53474">
    <property type="entry name" value="alpha/beta-Hydrolases"/>
    <property type="match status" value="1"/>
</dbReference>
<dbReference type="InterPro" id="IPR000073">
    <property type="entry name" value="AB_hydrolase_1"/>
</dbReference>
<reference evidence="4 5" key="1">
    <citation type="journal article" date="2018" name="Genome Biol. Evol.">
        <title>Multiple Roots of Fruiting Body Formation in Amoebozoa.</title>
        <authorList>
            <person name="Hillmann F."/>
            <person name="Forbes G."/>
            <person name="Novohradska S."/>
            <person name="Ferling I."/>
            <person name="Riege K."/>
            <person name="Groth M."/>
            <person name="Westermann M."/>
            <person name="Marz M."/>
            <person name="Spaller T."/>
            <person name="Winckler T."/>
            <person name="Schaap P."/>
            <person name="Glockner G."/>
        </authorList>
    </citation>
    <scope>NUCLEOTIDE SEQUENCE [LARGE SCALE GENOMIC DNA]</scope>
    <source>
        <strain evidence="4 5">Jena</strain>
    </source>
</reference>
<dbReference type="OrthoDB" id="9974421at2759"/>
<evidence type="ECO:0000256" key="2">
    <source>
        <dbReference type="ARBA" id="ARBA00023098"/>
    </source>
</evidence>
<proteinExistence type="predicted"/>
<evidence type="ECO:0000313" key="5">
    <source>
        <dbReference type="Proteomes" id="UP000241769"/>
    </source>
</evidence>
<keyword evidence="2" id="KW-0443">Lipid metabolism</keyword>
<dbReference type="Gene3D" id="3.40.50.1820">
    <property type="entry name" value="alpha/beta hydrolase"/>
    <property type="match status" value="1"/>
</dbReference>
<evidence type="ECO:0000313" key="4">
    <source>
        <dbReference type="EMBL" id="PRP77187.1"/>
    </source>
</evidence>
<dbReference type="Pfam" id="PF00561">
    <property type="entry name" value="Abhydrolase_1"/>
    <property type="match status" value="1"/>
</dbReference>
<evidence type="ECO:0000259" key="3">
    <source>
        <dbReference type="Pfam" id="PF00561"/>
    </source>
</evidence>
<dbReference type="Proteomes" id="UP000241769">
    <property type="component" value="Unassembled WGS sequence"/>
</dbReference>
<gene>
    <name evidence="4" type="ORF">PROFUN_13373</name>
</gene>
<dbReference type="AlphaFoldDB" id="A0A2P6MZR3"/>
<name>A0A2P6MZR3_9EUKA</name>
<keyword evidence="1" id="KW-0442">Lipid degradation</keyword>
<dbReference type="InterPro" id="IPR029058">
    <property type="entry name" value="AB_hydrolase_fold"/>
</dbReference>
<keyword evidence="5" id="KW-1185">Reference proteome</keyword>
<organism evidence="4 5">
    <name type="scientific">Planoprotostelium fungivorum</name>
    <dbReference type="NCBI Taxonomy" id="1890364"/>
    <lineage>
        <taxon>Eukaryota</taxon>
        <taxon>Amoebozoa</taxon>
        <taxon>Evosea</taxon>
        <taxon>Variosea</taxon>
        <taxon>Cavosteliida</taxon>
        <taxon>Cavosteliaceae</taxon>
        <taxon>Planoprotostelium</taxon>
    </lineage>
</organism>
<comment type="caution">
    <text evidence="4">The sequence shown here is derived from an EMBL/GenBank/DDBJ whole genome shotgun (WGS) entry which is preliminary data.</text>
</comment>
<dbReference type="InParanoid" id="A0A2P6MZR3"/>